<proteinExistence type="predicted"/>
<feature type="non-terminal residue" evidence="2">
    <location>
        <position position="150"/>
    </location>
</feature>
<protein>
    <submittedName>
        <fullName evidence="2">Uncharacterized protein</fullName>
    </submittedName>
</protein>
<feature type="region of interest" description="Disordered" evidence="1">
    <location>
        <begin position="1"/>
        <end position="25"/>
    </location>
</feature>
<dbReference type="AlphaFoldDB" id="A0A1B6KSP5"/>
<accession>A0A1B6KSP5</accession>
<reference evidence="2" key="1">
    <citation type="submission" date="2015-11" db="EMBL/GenBank/DDBJ databases">
        <title>De novo transcriptome assembly of four potential Pierce s Disease insect vectors from Arizona vineyards.</title>
        <authorList>
            <person name="Tassone E.E."/>
        </authorList>
    </citation>
    <scope>NUCLEOTIDE SEQUENCE</scope>
</reference>
<dbReference type="EMBL" id="GEBQ01025546">
    <property type="protein sequence ID" value="JAT14431.1"/>
    <property type="molecule type" value="Transcribed_RNA"/>
</dbReference>
<gene>
    <name evidence="2" type="ORF">g.50314</name>
</gene>
<name>A0A1B6KSP5_9HEMI</name>
<evidence type="ECO:0000313" key="2">
    <source>
        <dbReference type="EMBL" id="JAT14431.1"/>
    </source>
</evidence>
<feature type="non-terminal residue" evidence="2">
    <location>
        <position position="1"/>
    </location>
</feature>
<organism evidence="2">
    <name type="scientific">Graphocephala atropunctata</name>
    <dbReference type="NCBI Taxonomy" id="36148"/>
    <lineage>
        <taxon>Eukaryota</taxon>
        <taxon>Metazoa</taxon>
        <taxon>Ecdysozoa</taxon>
        <taxon>Arthropoda</taxon>
        <taxon>Hexapoda</taxon>
        <taxon>Insecta</taxon>
        <taxon>Pterygota</taxon>
        <taxon>Neoptera</taxon>
        <taxon>Paraneoptera</taxon>
        <taxon>Hemiptera</taxon>
        <taxon>Auchenorrhyncha</taxon>
        <taxon>Membracoidea</taxon>
        <taxon>Cicadellidae</taxon>
        <taxon>Cicadellinae</taxon>
        <taxon>Cicadellini</taxon>
        <taxon>Graphocephala</taxon>
    </lineage>
</organism>
<sequence length="150" mass="17734">VPTSNDSALKPDTQSSITNHGNNRQHNTVMKRNKHFLQNNEGFKIPTRNTHRPLFNNYVDKRASLFSSMTIEYTEYISVKYTTYQDKYLTHPHEEPNSCKAGMCYVVYQAWVMKVVYYGLTDNRTTERMGRKKGYRTEKSTYFWENPNLK</sequence>
<evidence type="ECO:0000256" key="1">
    <source>
        <dbReference type="SAM" id="MobiDB-lite"/>
    </source>
</evidence>